<evidence type="ECO:0000256" key="1">
    <source>
        <dbReference type="SAM" id="Phobius"/>
    </source>
</evidence>
<gene>
    <name evidence="2" type="ORF">JN11_04132</name>
</gene>
<dbReference type="AlphaFoldDB" id="A0A562TQK3"/>
<name>A0A562TQK3_9SPHI</name>
<keyword evidence="1" id="KW-0472">Membrane</keyword>
<keyword evidence="1" id="KW-1133">Transmembrane helix</keyword>
<protein>
    <submittedName>
        <fullName evidence="2">Uncharacterized protein</fullName>
    </submittedName>
</protein>
<proteinExistence type="predicted"/>
<dbReference type="EMBL" id="VLLI01000014">
    <property type="protein sequence ID" value="TWI95857.1"/>
    <property type="molecule type" value="Genomic_DNA"/>
</dbReference>
<keyword evidence="3" id="KW-1185">Reference proteome</keyword>
<evidence type="ECO:0000313" key="2">
    <source>
        <dbReference type="EMBL" id="TWI95857.1"/>
    </source>
</evidence>
<feature type="transmembrane region" description="Helical" evidence="1">
    <location>
        <begin position="12"/>
        <end position="31"/>
    </location>
</feature>
<organism evidence="2 3">
    <name type="scientific">Mucilaginibacter frigoritolerans</name>
    <dbReference type="NCBI Taxonomy" id="652788"/>
    <lineage>
        <taxon>Bacteria</taxon>
        <taxon>Pseudomonadati</taxon>
        <taxon>Bacteroidota</taxon>
        <taxon>Sphingobacteriia</taxon>
        <taxon>Sphingobacteriales</taxon>
        <taxon>Sphingobacteriaceae</taxon>
        <taxon>Mucilaginibacter</taxon>
    </lineage>
</organism>
<evidence type="ECO:0000313" key="3">
    <source>
        <dbReference type="Proteomes" id="UP000317010"/>
    </source>
</evidence>
<keyword evidence="1" id="KW-0812">Transmembrane</keyword>
<reference evidence="2 3" key="1">
    <citation type="submission" date="2019-07" db="EMBL/GenBank/DDBJ databases">
        <title>Genomic Encyclopedia of Archaeal and Bacterial Type Strains, Phase II (KMG-II): from individual species to whole genera.</title>
        <authorList>
            <person name="Goeker M."/>
        </authorList>
    </citation>
    <scope>NUCLEOTIDE SEQUENCE [LARGE SCALE GENOMIC DNA]</scope>
    <source>
        <strain evidence="2 3">ATCC BAA-1854</strain>
    </source>
</reference>
<dbReference type="Proteomes" id="UP000317010">
    <property type="component" value="Unassembled WGS sequence"/>
</dbReference>
<comment type="caution">
    <text evidence="2">The sequence shown here is derived from an EMBL/GenBank/DDBJ whole genome shotgun (WGS) entry which is preliminary data.</text>
</comment>
<sequence length="164" mass="18527">MSINGNLRDILIGLFTSSLVVLVIELMNWIYEKNKLSKLTGKYSRIKITEENLSITSGDPYKDMTRAYKEKSVNVAVTLNYRGEGEYVGTAFYEKGKVKFTINLDRANPNNGKGVCQYIDSGSDPDFGTYDIKVDSDNSKIYVSYSNIMPTGRALGYEIWEKNE</sequence>
<accession>A0A562TQK3</accession>